<keyword evidence="1" id="KW-0472">Membrane</keyword>
<reference evidence="3 4" key="1">
    <citation type="submission" date="2020-05" db="EMBL/GenBank/DDBJ databases">
        <title>Complete genome of Clostridium estertheticum subspecies estertheticum, isolated from Vacuum packed lamb meat from New Zealand imported to Switzerland.</title>
        <authorList>
            <person name="Wambui J."/>
            <person name="Stevens M.J.A."/>
            <person name="Stephan R."/>
        </authorList>
    </citation>
    <scope>NUCLEOTIDE SEQUENCE [LARGE SCALE GENOMIC DNA]</scope>
    <source>
        <strain evidence="3 4">CEST001</strain>
    </source>
</reference>
<evidence type="ECO:0000313" key="3">
    <source>
        <dbReference type="EMBL" id="NNU78071.1"/>
    </source>
</evidence>
<dbReference type="Proteomes" id="UP000531659">
    <property type="component" value="Unassembled WGS sequence"/>
</dbReference>
<keyword evidence="3" id="KW-0645">Protease</keyword>
<keyword evidence="3" id="KW-0378">Hydrolase</keyword>
<keyword evidence="1" id="KW-1133">Transmembrane helix</keyword>
<organism evidence="3 4">
    <name type="scientific">Clostridium estertheticum</name>
    <dbReference type="NCBI Taxonomy" id="238834"/>
    <lineage>
        <taxon>Bacteria</taxon>
        <taxon>Bacillati</taxon>
        <taxon>Bacillota</taxon>
        <taxon>Clostridia</taxon>
        <taxon>Eubacteriales</taxon>
        <taxon>Clostridiaceae</taxon>
        <taxon>Clostridium</taxon>
    </lineage>
</organism>
<dbReference type="EMBL" id="JABEYB010000018">
    <property type="protein sequence ID" value="NNU78071.1"/>
    <property type="molecule type" value="Genomic_DNA"/>
</dbReference>
<accession>A0A7Y3SZ51</accession>
<keyword evidence="3" id="KW-0482">Metalloprotease</keyword>
<feature type="transmembrane region" description="Helical" evidence="1">
    <location>
        <begin position="178"/>
        <end position="196"/>
    </location>
</feature>
<dbReference type="GO" id="GO:0008237">
    <property type="term" value="F:metallopeptidase activity"/>
    <property type="evidence" value="ECO:0007669"/>
    <property type="project" value="UniProtKB-KW"/>
</dbReference>
<name>A0A7Y3SZ51_9CLOT</name>
<feature type="transmembrane region" description="Helical" evidence="1">
    <location>
        <begin position="221"/>
        <end position="244"/>
    </location>
</feature>
<feature type="transmembrane region" description="Helical" evidence="1">
    <location>
        <begin position="43"/>
        <end position="64"/>
    </location>
</feature>
<feature type="transmembrane region" description="Helical" evidence="1">
    <location>
        <begin position="85"/>
        <end position="107"/>
    </location>
</feature>
<dbReference type="InterPro" id="IPR003675">
    <property type="entry name" value="Rce1/LyrA-like_dom"/>
</dbReference>
<dbReference type="RefSeq" id="WP_171298658.1">
    <property type="nucleotide sequence ID" value="NZ_CP087099.1"/>
</dbReference>
<feature type="transmembrane region" description="Helical" evidence="1">
    <location>
        <begin position="142"/>
        <end position="166"/>
    </location>
</feature>
<protein>
    <submittedName>
        <fullName evidence="3">CPBP family intramembrane metalloprotease</fullName>
    </submittedName>
</protein>
<gene>
    <name evidence="3" type="ORF">HLQ16_19345</name>
</gene>
<dbReference type="GO" id="GO:0006508">
    <property type="term" value="P:proteolysis"/>
    <property type="evidence" value="ECO:0007669"/>
    <property type="project" value="UniProtKB-KW"/>
</dbReference>
<dbReference type="GO" id="GO:0004175">
    <property type="term" value="F:endopeptidase activity"/>
    <property type="evidence" value="ECO:0007669"/>
    <property type="project" value="UniProtKB-ARBA"/>
</dbReference>
<keyword evidence="1" id="KW-0812">Transmembrane</keyword>
<evidence type="ECO:0000259" key="2">
    <source>
        <dbReference type="Pfam" id="PF02517"/>
    </source>
</evidence>
<sequence length="253" mass="28976">MADRKIKQLSIIKLLLLVFFPAFLILGSYLWALQFRATIPPFLSFMVIIFVVLIPSELGIILIFSKKETGKLNLQSAFIAQEKLSVKEIISISIVLIVFAAIIFTFISPIESNFMFKKIFSKVPEYFKLSDFFKHYGNYSKIIVITSLVLYAIGNGILGPIVEELYFRGLIMPRINRFGKLTPLIITLLFSAYHLFSPWEYITRVIACFPFVHFVYKKKNIYIGMAVHCTLNIVSIVMAIIGLMSNSGLWHRI</sequence>
<dbReference type="AlphaFoldDB" id="A0A7Y3SZ51"/>
<dbReference type="GO" id="GO:0080120">
    <property type="term" value="P:CAAX-box protein maturation"/>
    <property type="evidence" value="ECO:0007669"/>
    <property type="project" value="UniProtKB-ARBA"/>
</dbReference>
<dbReference type="Pfam" id="PF02517">
    <property type="entry name" value="Rce1-like"/>
    <property type="match status" value="1"/>
</dbReference>
<feature type="transmembrane region" description="Helical" evidence="1">
    <location>
        <begin position="12"/>
        <end position="31"/>
    </location>
</feature>
<evidence type="ECO:0000256" key="1">
    <source>
        <dbReference type="SAM" id="Phobius"/>
    </source>
</evidence>
<comment type="caution">
    <text evidence="3">The sequence shown here is derived from an EMBL/GenBank/DDBJ whole genome shotgun (WGS) entry which is preliminary data.</text>
</comment>
<proteinExistence type="predicted"/>
<feature type="domain" description="CAAX prenyl protease 2/Lysostaphin resistance protein A-like" evidence="2">
    <location>
        <begin position="147"/>
        <end position="234"/>
    </location>
</feature>
<evidence type="ECO:0000313" key="4">
    <source>
        <dbReference type="Proteomes" id="UP000531659"/>
    </source>
</evidence>